<comment type="caution">
    <text evidence="1">The sequence shown here is derived from an EMBL/GenBank/DDBJ whole genome shotgun (WGS) entry which is preliminary data.</text>
</comment>
<dbReference type="AlphaFoldDB" id="A0A7W3R6R3"/>
<keyword evidence="2" id="KW-1185">Reference proteome</keyword>
<organism evidence="1 2">
    <name type="scientific">Thermomonospora cellulosilytica</name>
    <dbReference type="NCBI Taxonomy" id="1411118"/>
    <lineage>
        <taxon>Bacteria</taxon>
        <taxon>Bacillati</taxon>
        <taxon>Actinomycetota</taxon>
        <taxon>Actinomycetes</taxon>
        <taxon>Streptosporangiales</taxon>
        <taxon>Thermomonosporaceae</taxon>
        <taxon>Thermomonospora</taxon>
    </lineage>
</organism>
<proteinExistence type="predicted"/>
<evidence type="ECO:0000313" key="1">
    <source>
        <dbReference type="EMBL" id="MBA9001816.1"/>
    </source>
</evidence>
<evidence type="ECO:0000313" key="2">
    <source>
        <dbReference type="Proteomes" id="UP000539313"/>
    </source>
</evidence>
<accession>A0A7W3R6R3</accession>
<gene>
    <name evidence="1" type="ORF">HNR21_000698</name>
</gene>
<reference evidence="1 2" key="1">
    <citation type="submission" date="2020-08" db="EMBL/GenBank/DDBJ databases">
        <title>Sequencing the genomes of 1000 actinobacteria strains.</title>
        <authorList>
            <person name="Klenk H.-P."/>
        </authorList>
    </citation>
    <scope>NUCLEOTIDE SEQUENCE [LARGE SCALE GENOMIC DNA]</scope>
    <source>
        <strain evidence="1 2">DSM 45823</strain>
    </source>
</reference>
<sequence length="101" mass="11050">MGNGNELRVYPKALKRSKAGFEDGAATLKKIFDRVESRLAAEGKCWGADKTGKAFEKEYLPASEKMMDAGPKVSKSLRDIAKGIDMMAKNYVSAEESSKIT</sequence>
<name>A0A7W3R6R3_9ACTN</name>
<dbReference type="Proteomes" id="UP000539313">
    <property type="component" value="Unassembled WGS sequence"/>
</dbReference>
<dbReference type="EMBL" id="JACJII010000001">
    <property type="protein sequence ID" value="MBA9001816.1"/>
    <property type="molecule type" value="Genomic_DNA"/>
</dbReference>
<protein>
    <submittedName>
        <fullName evidence="1">Uncharacterized protein YukE</fullName>
    </submittedName>
</protein>
<dbReference type="Gene3D" id="1.10.287.1060">
    <property type="entry name" value="ESAT-6-like"/>
    <property type="match status" value="1"/>
</dbReference>
<dbReference type="RefSeq" id="WP_119727950.1">
    <property type="nucleotide sequence ID" value="NZ_JACJII010000001.1"/>
</dbReference>